<proteinExistence type="predicted"/>
<reference evidence="1" key="1">
    <citation type="journal article" date="2021" name="Proc. Natl. Acad. Sci. U.S.A.">
        <title>A Catalog of Tens of Thousands of Viruses from Human Metagenomes Reveals Hidden Associations with Chronic Diseases.</title>
        <authorList>
            <person name="Tisza M.J."/>
            <person name="Buck C.B."/>
        </authorList>
    </citation>
    <scope>NUCLEOTIDE SEQUENCE</scope>
    <source>
        <strain evidence="1">CtMAv2</strain>
    </source>
</reference>
<name>A0A8S5LSZ5_9CAUD</name>
<accession>A0A8S5LSZ5</accession>
<organism evidence="1">
    <name type="scientific">Siphoviridae sp. ctMAv2</name>
    <dbReference type="NCBI Taxonomy" id="2826258"/>
    <lineage>
        <taxon>Viruses</taxon>
        <taxon>Duplodnaviria</taxon>
        <taxon>Heunggongvirae</taxon>
        <taxon>Uroviricota</taxon>
        <taxon>Caudoviricetes</taxon>
    </lineage>
</organism>
<evidence type="ECO:0000313" key="1">
    <source>
        <dbReference type="EMBL" id="DAD72959.1"/>
    </source>
</evidence>
<sequence length="42" mass="4980">MIHFFIKQDVRLTNKSDILPNSIYLCRYHTPTQLARTSARMV</sequence>
<protein>
    <submittedName>
        <fullName evidence="1">Uncharacterized protein</fullName>
    </submittedName>
</protein>
<dbReference type="EMBL" id="BK014727">
    <property type="protein sequence ID" value="DAD72959.1"/>
    <property type="molecule type" value="Genomic_DNA"/>
</dbReference>